<dbReference type="InterPro" id="IPR017813">
    <property type="entry name" value="Mycothiol_AcTrfase"/>
</dbReference>
<accession>A0A6J7XX47</accession>
<organism evidence="4">
    <name type="scientific">freshwater metagenome</name>
    <dbReference type="NCBI Taxonomy" id="449393"/>
    <lineage>
        <taxon>unclassified sequences</taxon>
        <taxon>metagenomes</taxon>
        <taxon>ecological metagenomes</taxon>
    </lineage>
</organism>
<gene>
    <name evidence="4" type="ORF">UFOPK3554_01233</name>
</gene>
<evidence type="ECO:0000256" key="2">
    <source>
        <dbReference type="ARBA" id="ARBA00022737"/>
    </source>
</evidence>
<feature type="domain" description="N-acetyltransferase" evidence="3">
    <location>
        <begin position="52"/>
        <end position="199"/>
    </location>
</feature>
<dbReference type="GO" id="GO:0035447">
    <property type="term" value="F:mycothiol synthase activity"/>
    <property type="evidence" value="ECO:0007669"/>
    <property type="project" value="TreeGrafter"/>
</dbReference>
<dbReference type="NCBIfam" id="TIGR03448">
    <property type="entry name" value="mycothiol_MshD"/>
    <property type="match status" value="1"/>
</dbReference>
<dbReference type="PANTHER" id="PTHR43617">
    <property type="entry name" value="L-AMINO ACID N-ACETYLTRANSFERASE"/>
    <property type="match status" value="1"/>
</dbReference>
<reference evidence="4" key="1">
    <citation type="submission" date="2020-05" db="EMBL/GenBank/DDBJ databases">
        <authorList>
            <person name="Chiriac C."/>
            <person name="Salcher M."/>
            <person name="Ghai R."/>
            <person name="Kavagutti S V."/>
        </authorList>
    </citation>
    <scope>NUCLEOTIDE SEQUENCE</scope>
</reference>
<protein>
    <submittedName>
        <fullName evidence="4">Unannotated protein</fullName>
    </submittedName>
</protein>
<dbReference type="CDD" id="cd04301">
    <property type="entry name" value="NAT_SF"/>
    <property type="match status" value="1"/>
</dbReference>
<evidence type="ECO:0000313" key="4">
    <source>
        <dbReference type="EMBL" id="CAB5241088.1"/>
    </source>
</evidence>
<dbReference type="SUPFAM" id="SSF55729">
    <property type="entry name" value="Acyl-CoA N-acyltransferases (Nat)"/>
    <property type="match status" value="1"/>
</dbReference>
<name>A0A6J7XX47_9ZZZZ</name>
<proteinExistence type="predicted"/>
<evidence type="ECO:0000259" key="3">
    <source>
        <dbReference type="PROSITE" id="PS51186"/>
    </source>
</evidence>
<dbReference type="Gene3D" id="3.40.630.30">
    <property type="match status" value="1"/>
</dbReference>
<keyword evidence="1" id="KW-0808">Transferase</keyword>
<dbReference type="InterPro" id="IPR000182">
    <property type="entry name" value="GNAT_dom"/>
</dbReference>
<dbReference type="Pfam" id="PF00583">
    <property type="entry name" value="Acetyltransf_1"/>
    <property type="match status" value="1"/>
</dbReference>
<dbReference type="PANTHER" id="PTHR43617:SF31">
    <property type="entry name" value="MYCOTHIOL ACETYLTRANSFERASE"/>
    <property type="match status" value="1"/>
</dbReference>
<dbReference type="InterPro" id="IPR050276">
    <property type="entry name" value="MshD_Acetyltransferase"/>
</dbReference>
<dbReference type="InterPro" id="IPR016181">
    <property type="entry name" value="Acyl_CoA_acyltransferase"/>
</dbReference>
<dbReference type="GO" id="GO:0010125">
    <property type="term" value="P:mycothiol biosynthetic process"/>
    <property type="evidence" value="ECO:0007669"/>
    <property type="project" value="TreeGrafter"/>
</dbReference>
<dbReference type="PROSITE" id="PS51186">
    <property type="entry name" value="GNAT"/>
    <property type="match status" value="1"/>
</dbReference>
<dbReference type="GO" id="GO:0008999">
    <property type="term" value="F:protein-N-terminal-alanine acetyltransferase activity"/>
    <property type="evidence" value="ECO:0007669"/>
    <property type="project" value="TreeGrafter"/>
</dbReference>
<keyword evidence="2" id="KW-0677">Repeat</keyword>
<evidence type="ECO:0000256" key="1">
    <source>
        <dbReference type="ARBA" id="ARBA00022679"/>
    </source>
</evidence>
<sequence>MSKPAHPTRVVLHLRHRQAQKIAEENGFLPTRTVIHMVRSLEEHLPDISAPEGLRSFLPGLDNQEWLSLNNQIFAEHPEQGHWNCADLDDRLSQPWFDPNGFLLATHDGKITAYCWTKIHGEVGHHGIGEIYVAAVSPDFRGLDLGRAIVVAGLAYLRRKELREAMLYVDEDNQAAISLYKSIGFTEAGRDVLYQLSID</sequence>
<dbReference type="EMBL" id="CAFBSG010000027">
    <property type="protein sequence ID" value="CAB5241088.1"/>
    <property type="molecule type" value="Genomic_DNA"/>
</dbReference>
<dbReference type="AlphaFoldDB" id="A0A6J7XX47"/>